<organism evidence="1 2">
    <name type="scientific">Spiroplasma cantharicola</name>
    <dbReference type="NCBI Taxonomy" id="362837"/>
    <lineage>
        <taxon>Bacteria</taxon>
        <taxon>Bacillati</taxon>
        <taxon>Mycoplasmatota</taxon>
        <taxon>Mollicutes</taxon>
        <taxon>Entomoplasmatales</taxon>
        <taxon>Spiroplasmataceae</taxon>
        <taxon>Spiroplasma</taxon>
    </lineage>
</organism>
<dbReference type="EMBL" id="CP012622">
    <property type="protein sequence ID" value="ALD66853.1"/>
    <property type="molecule type" value="Genomic_DNA"/>
</dbReference>
<dbReference type="OrthoDB" id="389703at2"/>
<dbReference type="PATRIC" id="fig|362837.3.peg.963"/>
<protein>
    <submittedName>
        <fullName evidence="1">Uncharacterized protein</fullName>
    </submittedName>
</protein>
<dbReference type="RefSeq" id="WP_053946595.1">
    <property type="nucleotide sequence ID" value="NZ_CP012622.1"/>
</dbReference>
<evidence type="ECO:0000313" key="2">
    <source>
        <dbReference type="Proteomes" id="UP000063919"/>
    </source>
</evidence>
<proteinExistence type="predicted"/>
<reference evidence="1 2" key="1">
    <citation type="journal article" date="2015" name="Genome Announc.">
        <title>Complete Genome Sequence of Spiroplasma cantharicola CC-1T (DSM 21588), a Bacterium Isolated from Soldier Beetle (Cantharis carolinus).</title>
        <authorList>
            <person name="Lo W.S."/>
            <person name="Liu P.Y."/>
            <person name="Kuo C.H."/>
        </authorList>
    </citation>
    <scope>NUCLEOTIDE SEQUENCE [LARGE SCALE GENOMIC DNA]</scope>
    <source>
        <strain evidence="1 2">CC-1</strain>
    </source>
</reference>
<dbReference type="STRING" id="362837.SCANT_v1c09470"/>
<accession>A0A0M4JJB7</accession>
<dbReference type="Proteomes" id="UP000063919">
    <property type="component" value="Chromosome"/>
</dbReference>
<keyword evidence="2" id="KW-1185">Reference proteome</keyword>
<dbReference type="AlphaFoldDB" id="A0A0M4JJB7"/>
<gene>
    <name evidence="1" type="ORF">SCANT_v1c09470</name>
</gene>
<sequence length="86" mass="10154">MKKIELDDIAKNAWSNALLCQCGHEKDNLDIHRICLVCLEIMDYNEHYSKKDAKQPWNIKFYNNDNYNLVEFSGITMAVHKDCFIK</sequence>
<name>A0A0M4JJB7_9MOLU</name>
<dbReference type="KEGG" id="scj:SCANT_v1c09470"/>
<evidence type="ECO:0000313" key="1">
    <source>
        <dbReference type="EMBL" id="ALD66853.1"/>
    </source>
</evidence>